<dbReference type="GO" id="GO:0004488">
    <property type="term" value="F:methylenetetrahydrofolate dehydrogenase (NADP+) activity"/>
    <property type="evidence" value="ECO:0007669"/>
    <property type="project" value="UniProtKB-UniRule"/>
</dbReference>
<keyword evidence="7 12" id="KW-0521">NADP</keyword>
<dbReference type="EC" id="1.5.1.5" evidence="12"/>
<evidence type="ECO:0000256" key="12">
    <source>
        <dbReference type="HAMAP-Rule" id="MF_01576"/>
    </source>
</evidence>
<dbReference type="GO" id="GO:0035999">
    <property type="term" value="P:tetrahydrofolate interconversion"/>
    <property type="evidence" value="ECO:0007669"/>
    <property type="project" value="UniProtKB-UniRule"/>
</dbReference>
<dbReference type="Pfam" id="PF00763">
    <property type="entry name" value="THF_DHG_CYH"/>
    <property type="match status" value="1"/>
</dbReference>
<dbReference type="GO" id="GO:0005829">
    <property type="term" value="C:cytosol"/>
    <property type="evidence" value="ECO:0007669"/>
    <property type="project" value="TreeGrafter"/>
</dbReference>
<evidence type="ECO:0000256" key="10">
    <source>
        <dbReference type="ARBA" id="ARBA00023167"/>
    </source>
</evidence>
<evidence type="ECO:0000256" key="7">
    <source>
        <dbReference type="ARBA" id="ARBA00022857"/>
    </source>
</evidence>
<dbReference type="NCBIfam" id="NF010783">
    <property type="entry name" value="PRK14186.1"/>
    <property type="match status" value="1"/>
</dbReference>
<keyword evidence="9 12" id="KW-0368">Histidine biosynthesis</keyword>
<dbReference type="GO" id="GO:0009086">
    <property type="term" value="P:methionine biosynthetic process"/>
    <property type="evidence" value="ECO:0007669"/>
    <property type="project" value="UniProtKB-KW"/>
</dbReference>
<keyword evidence="5 12" id="KW-0658">Purine biosynthesis</keyword>
<accession>A0AA48GVK4</accession>
<dbReference type="AlphaFoldDB" id="A0AA48GVK4"/>
<keyword evidence="16" id="KW-1185">Reference proteome</keyword>
<dbReference type="GO" id="GO:0006164">
    <property type="term" value="P:purine nucleotide biosynthetic process"/>
    <property type="evidence" value="ECO:0007669"/>
    <property type="project" value="UniProtKB-KW"/>
</dbReference>
<dbReference type="EMBL" id="AP027081">
    <property type="protein sequence ID" value="BDU78609.1"/>
    <property type="molecule type" value="Genomic_DNA"/>
</dbReference>
<evidence type="ECO:0000259" key="13">
    <source>
        <dbReference type="Pfam" id="PF00763"/>
    </source>
</evidence>
<dbReference type="GO" id="GO:0000105">
    <property type="term" value="P:L-histidine biosynthetic process"/>
    <property type="evidence" value="ECO:0007669"/>
    <property type="project" value="UniProtKB-KW"/>
</dbReference>
<comment type="catalytic activity">
    <reaction evidence="12">
        <text>(6R)-5,10-methenyltetrahydrofolate + H2O = (6R)-10-formyltetrahydrofolate + H(+)</text>
        <dbReference type="Rhea" id="RHEA:23700"/>
        <dbReference type="ChEBI" id="CHEBI:15377"/>
        <dbReference type="ChEBI" id="CHEBI:15378"/>
        <dbReference type="ChEBI" id="CHEBI:57455"/>
        <dbReference type="ChEBI" id="CHEBI:195366"/>
        <dbReference type="EC" id="3.5.4.9"/>
    </reaction>
</comment>
<dbReference type="Proteomes" id="UP001228113">
    <property type="component" value="Chromosome"/>
</dbReference>
<name>A0AA48GVK4_9BACT</name>
<keyword evidence="4 12" id="KW-0028">Amino-acid biosynthesis</keyword>
<keyword evidence="10 12" id="KW-0486">Methionine biosynthesis</keyword>
<dbReference type="Gene3D" id="3.40.50.10860">
    <property type="entry name" value="Leucine Dehydrogenase, chain A, domain 1"/>
    <property type="match status" value="1"/>
</dbReference>
<dbReference type="InterPro" id="IPR000672">
    <property type="entry name" value="THF_DH/CycHdrlase"/>
</dbReference>
<proteinExistence type="inferred from homology"/>
<dbReference type="Pfam" id="PF02882">
    <property type="entry name" value="THF_DHG_CYH_C"/>
    <property type="match status" value="1"/>
</dbReference>
<feature type="binding site" evidence="12">
    <location>
        <begin position="165"/>
        <end position="167"/>
    </location>
    <ligand>
        <name>NADP(+)</name>
        <dbReference type="ChEBI" id="CHEBI:58349"/>
    </ligand>
</feature>
<keyword evidence="3 12" id="KW-0554">One-carbon metabolism</keyword>
<feature type="domain" description="Tetrahydrofolate dehydrogenase/cyclohydrolase catalytic" evidence="13">
    <location>
        <begin position="5"/>
        <end position="120"/>
    </location>
</feature>
<dbReference type="InterPro" id="IPR020631">
    <property type="entry name" value="THF_DH/CycHdrlase_NAD-bd_dom"/>
</dbReference>
<evidence type="ECO:0000256" key="3">
    <source>
        <dbReference type="ARBA" id="ARBA00022563"/>
    </source>
</evidence>
<keyword evidence="6 12" id="KW-0378">Hydrolase</keyword>
<dbReference type="Gene3D" id="3.40.50.720">
    <property type="entry name" value="NAD(P)-binding Rossmann-like Domain"/>
    <property type="match status" value="1"/>
</dbReference>
<comment type="catalytic activity">
    <reaction evidence="12">
        <text>(6R)-5,10-methylene-5,6,7,8-tetrahydrofolate + NADP(+) = (6R)-5,10-methenyltetrahydrofolate + NADPH</text>
        <dbReference type="Rhea" id="RHEA:22812"/>
        <dbReference type="ChEBI" id="CHEBI:15636"/>
        <dbReference type="ChEBI" id="CHEBI:57455"/>
        <dbReference type="ChEBI" id="CHEBI:57783"/>
        <dbReference type="ChEBI" id="CHEBI:58349"/>
        <dbReference type="EC" id="1.5.1.5"/>
    </reaction>
</comment>
<comment type="function">
    <text evidence="12">Catalyzes the oxidation of 5,10-methylenetetrahydrofolate to 5,10-methenyltetrahydrofolate and then the hydrolysis of 5,10-methenyltetrahydrofolate to 10-formyltetrahydrofolate.</text>
</comment>
<evidence type="ECO:0000256" key="2">
    <source>
        <dbReference type="ARBA" id="ARBA00011738"/>
    </source>
</evidence>
<comment type="pathway">
    <text evidence="1 12">One-carbon metabolism; tetrahydrofolate interconversion.</text>
</comment>
<dbReference type="RefSeq" id="WP_316410756.1">
    <property type="nucleotide sequence ID" value="NZ_AP027081.1"/>
</dbReference>
<dbReference type="FunFam" id="3.40.50.10860:FF:000005">
    <property type="entry name" value="C-1-tetrahydrofolate synthase, cytoplasmic, putative"/>
    <property type="match status" value="1"/>
</dbReference>
<evidence type="ECO:0000256" key="11">
    <source>
        <dbReference type="ARBA" id="ARBA00023268"/>
    </source>
</evidence>
<evidence type="ECO:0000256" key="9">
    <source>
        <dbReference type="ARBA" id="ARBA00023102"/>
    </source>
</evidence>
<evidence type="ECO:0000313" key="15">
    <source>
        <dbReference type="EMBL" id="BDU78609.1"/>
    </source>
</evidence>
<dbReference type="CDD" id="cd01080">
    <property type="entry name" value="NAD_bind_m-THF_DH_Cyclohyd"/>
    <property type="match status" value="1"/>
</dbReference>
<keyword evidence="8 12" id="KW-0560">Oxidoreductase</keyword>
<comment type="subunit">
    <text evidence="2 12">Homodimer.</text>
</comment>
<evidence type="ECO:0000256" key="6">
    <source>
        <dbReference type="ARBA" id="ARBA00022801"/>
    </source>
</evidence>
<dbReference type="EC" id="3.5.4.9" evidence="12"/>
<organism evidence="15 16">
    <name type="scientific">Mesoterricola sediminis</name>
    <dbReference type="NCBI Taxonomy" id="2927980"/>
    <lineage>
        <taxon>Bacteria</taxon>
        <taxon>Pseudomonadati</taxon>
        <taxon>Acidobacteriota</taxon>
        <taxon>Holophagae</taxon>
        <taxon>Holophagales</taxon>
        <taxon>Holophagaceae</taxon>
        <taxon>Mesoterricola</taxon>
    </lineage>
</organism>
<dbReference type="KEGG" id="msea:METESE_35670"/>
<dbReference type="PRINTS" id="PR00085">
    <property type="entry name" value="THFDHDRGNASE"/>
</dbReference>
<reference evidence="15" key="1">
    <citation type="journal article" date="2023" name="Int. J. Syst. Evol. Microbiol.">
        <title>Mesoterricola silvestris gen. nov., sp. nov., Mesoterricola sediminis sp. nov., Geothrix oryzae sp. nov., Geothrix edaphica sp. nov., Geothrix rubra sp. nov., and Geothrix limicola sp. nov., six novel members of Acidobacteriota isolated from soils.</title>
        <authorList>
            <person name="Itoh H."/>
            <person name="Sugisawa Y."/>
            <person name="Mise K."/>
            <person name="Xu Z."/>
            <person name="Kuniyasu M."/>
            <person name="Ushijima N."/>
            <person name="Kawano K."/>
            <person name="Kobayashi E."/>
            <person name="Shiratori Y."/>
            <person name="Masuda Y."/>
            <person name="Senoo K."/>
        </authorList>
    </citation>
    <scope>NUCLEOTIDE SEQUENCE</scope>
    <source>
        <strain evidence="15">W786</strain>
    </source>
</reference>
<gene>
    <name evidence="15" type="primary">folD_2</name>
    <name evidence="12" type="synonym">folD</name>
    <name evidence="15" type="ORF">METESE_35670</name>
</gene>
<dbReference type="SUPFAM" id="SSF53223">
    <property type="entry name" value="Aminoacid dehydrogenase-like, N-terminal domain"/>
    <property type="match status" value="1"/>
</dbReference>
<evidence type="ECO:0000256" key="1">
    <source>
        <dbReference type="ARBA" id="ARBA00004777"/>
    </source>
</evidence>
<dbReference type="PANTHER" id="PTHR48099">
    <property type="entry name" value="C-1-TETRAHYDROFOLATE SYNTHASE, CYTOPLASMIC-RELATED"/>
    <property type="match status" value="1"/>
</dbReference>
<evidence type="ECO:0000259" key="14">
    <source>
        <dbReference type="Pfam" id="PF02882"/>
    </source>
</evidence>
<dbReference type="GO" id="GO:0004477">
    <property type="term" value="F:methenyltetrahydrofolate cyclohydrolase activity"/>
    <property type="evidence" value="ECO:0007669"/>
    <property type="project" value="UniProtKB-UniRule"/>
</dbReference>
<evidence type="ECO:0000256" key="8">
    <source>
        <dbReference type="ARBA" id="ARBA00023002"/>
    </source>
</evidence>
<comment type="similarity">
    <text evidence="12">Belongs to the tetrahydrofolate dehydrogenase/cyclohydrolase family.</text>
</comment>
<evidence type="ECO:0000313" key="16">
    <source>
        <dbReference type="Proteomes" id="UP001228113"/>
    </source>
</evidence>
<feature type="binding site" evidence="12">
    <location>
        <position position="231"/>
    </location>
    <ligand>
        <name>NADP(+)</name>
        <dbReference type="ChEBI" id="CHEBI:58349"/>
    </ligand>
</feature>
<keyword evidence="11 12" id="KW-0511">Multifunctional enzyme</keyword>
<comment type="caution">
    <text evidence="12">Lacks conserved residue(s) required for the propagation of feature annotation.</text>
</comment>
<evidence type="ECO:0000256" key="5">
    <source>
        <dbReference type="ARBA" id="ARBA00022755"/>
    </source>
</evidence>
<dbReference type="SUPFAM" id="SSF51735">
    <property type="entry name" value="NAD(P)-binding Rossmann-fold domains"/>
    <property type="match status" value="1"/>
</dbReference>
<protein>
    <recommendedName>
        <fullName evidence="12">Bifunctional protein FolD</fullName>
    </recommendedName>
    <domain>
        <recommendedName>
            <fullName evidence="12">Methylenetetrahydrofolate dehydrogenase</fullName>
            <ecNumber evidence="12">1.5.1.5</ecNumber>
        </recommendedName>
    </domain>
    <domain>
        <recommendedName>
            <fullName evidence="12">Methenyltetrahydrofolate cyclohydrolase</fullName>
            <ecNumber evidence="12">3.5.4.9</ecNumber>
        </recommendedName>
    </domain>
</protein>
<dbReference type="InterPro" id="IPR036291">
    <property type="entry name" value="NAD(P)-bd_dom_sf"/>
</dbReference>
<dbReference type="HAMAP" id="MF_01576">
    <property type="entry name" value="THF_DHG_CYH"/>
    <property type="match status" value="1"/>
</dbReference>
<dbReference type="FunFam" id="3.40.50.720:FF:000006">
    <property type="entry name" value="Bifunctional protein FolD"/>
    <property type="match status" value="1"/>
</dbReference>
<dbReference type="InterPro" id="IPR046346">
    <property type="entry name" value="Aminoacid_DH-like_N_sf"/>
</dbReference>
<feature type="domain" description="Tetrahydrofolate dehydrogenase/cyclohydrolase NAD(P)-binding" evidence="14">
    <location>
        <begin position="139"/>
        <end position="300"/>
    </location>
</feature>
<evidence type="ECO:0000256" key="4">
    <source>
        <dbReference type="ARBA" id="ARBA00022605"/>
    </source>
</evidence>
<dbReference type="InterPro" id="IPR020630">
    <property type="entry name" value="THF_DH/CycHdrlase_cat_dom"/>
</dbReference>
<dbReference type="PANTHER" id="PTHR48099:SF5">
    <property type="entry name" value="C-1-TETRAHYDROFOLATE SYNTHASE, CYTOPLASMIC"/>
    <property type="match status" value="1"/>
</dbReference>
<sequence>MTLILDGKAHAERMLAEVAAGVADRIARGHRPPCLAVVLVGEDPASHVYVRGKVADCARTGIRSVEHRLPAETPQADLEALVRTLNTDPAVDGILVQLPLPAGLDAKRVLHLLDPAKDVDGFHPVNQGLLLEGLPGLRPCTPSACMSLLKAHGIDPKGTRAVVLGRSEIVGKPMALMLLEAHATVTIAHSRTRDLPGLCREADILVAAVGRPGMVEGSWVKPGAVVIDVGINRVEDVALGERIFAADPARLATLKAKGGVLCGDVRYAEAALVAGAITPVPGGVGLLTRAGLMANTLQACR</sequence>